<gene>
    <name evidence="2" type="ORF">FVE85_6778</name>
</gene>
<evidence type="ECO:0000313" key="3">
    <source>
        <dbReference type="Proteomes" id="UP000324585"/>
    </source>
</evidence>
<dbReference type="OMA" id="CAILACH"/>
<feature type="transmembrane region" description="Helical" evidence="1">
    <location>
        <begin position="157"/>
        <end position="178"/>
    </location>
</feature>
<feature type="transmembrane region" description="Helical" evidence="1">
    <location>
        <begin position="81"/>
        <end position="100"/>
    </location>
</feature>
<feature type="transmembrane region" description="Helical" evidence="1">
    <location>
        <begin position="198"/>
        <end position="217"/>
    </location>
</feature>
<keyword evidence="1" id="KW-0472">Membrane</keyword>
<feature type="transmembrane region" description="Helical" evidence="1">
    <location>
        <begin position="112"/>
        <end position="137"/>
    </location>
</feature>
<protein>
    <recommendedName>
        <fullName evidence="4">Transmembrane protein</fullName>
    </recommendedName>
</protein>
<reference evidence="3" key="1">
    <citation type="journal article" date="2019" name="Nat. Commun.">
        <title>Expansion of phycobilisome linker gene families in mesophilic red algae.</title>
        <authorList>
            <person name="Lee J."/>
            <person name="Kim D."/>
            <person name="Bhattacharya D."/>
            <person name="Yoon H.S."/>
        </authorList>
    </citation>
    <scope>NUCLEOTIDE SEQUENCE [LARGE SCALE GENOMIC DNA]</scope>
    <source>
        <strain evidence="3">CCMP 1328</strain>
    </source>
</reference>
<name>A0A5J4Z8N4_PORPP</name>
<keyword evidence="3" id="KW-1185">Reference proteome</keyword>
<keyword evidence="1" id="KW-1133">Transmembrane helix</keyword>
<sequence>MNGEGLGDEMKSARMGLGSGAELAVEQMSRAEAEKYFMASPTRLTNRLLDDVWLYVKNNHALLACVAAHRLNPFSRGEHRWCLVCSLTLSFFLAAVQIYIDALGGVFDMLYTYVLAPCALFVFDACLGLFATCEAVAGRDADSCSGMVLRCTGKLMLFAAAVTGSIFFVLGLVLVLLGRSSGMIDSFWPRFFQISVSSWLWSFPILAAYYVGWTFLFPATHESLLPK</sequence>
<evidence type="ECO:0000256" key="1">
    <source>
        <dbReference type="SAM" id="Phobius"/>
    </source>
</evidence>
<organism evidence="2 3">
    <name type="scientific">Porphyridium purpureum</name>
    <name type="common">Red alga</name>
    <name type="synonym">Porphyridium cruentum</name>
    <dbReference type="NCBI Taxonomy" id="35688"/>
    <lineage>
        <taxon>Eukaryota</taxon>
        <taxon>Rhodophyta</taxon>
        <taxon>Bangiophyceae</taxon>
        <taxon>Porphyridiales</taxon>
        <taxon>Porphyridiaceae</taxon>
        <taxon>Porphyridium</taxon>
    </lineage>
</organism>
<dbReference type="OrthoDB" id="10444732at2759"/>
<dbReference type="AlphaFoldDB" id="A0A5J4Z8N4"/>
<keyword evidence="1" id="KW-0812">Transmembrane</keyword>
<dbReference type="Proteomes" id="UP000324585">
    <property type="component" value="Unassembled WGS sequence"/>
</dbReference>
<dbReference type="EMBL" id="VRMN01000001">
    <property type="protein sequence ID" value="KAA8499193.1"/>
    <property type="molecule type" value="Genomic_DNA"/>
</dbReference>
<accession>A0A5J4Z8N4</accession>
<proteinExistence type="predicted"/>
<evidence type="ECO:0008006" key="4">
    <source>
        <dbReference type="Google" id="ProtNLM"/>
    </source>
</evidence>
<comment type="caution">
    <text evidence="2">The sequence shown here is derived from an EMBL/GenBank/DDBJ whole genome shotgun (WGS) entry which is preliminary data.</text>
</comment>
<evidence type="ECO:0000313" key="2">
    <source>
        <dbReference type="EMBL" id="KAA8499193.1"/>
    </source>
</evidence>